<feature type="compositionally biased region" description="Basic and acidic residues" evidence="1">
    <location>
        <begin position="138"/>
        <end position="153"/>
    </location>
</feature>
<feature type="compositionally biased region" description="Basic and acidic residues" evidence="1">
    <location>
        <begin position="162"/>
        <end position="174"/>
    </location>
</feature>
<feature type="region of interest" description="Disordered" evidence="1">
    <location>
        <begin position="125"/>
        <end position="196"/>
    </location>
</feature>
<gene>
    <name evidence="2" type="ORF">ALTATR162_LOCUS2367</name>
</gene>
<dbReference type="EMBL" id="CAJRGZ010000015">
    <property type="protein sequence ID" value="CAG5149429.1"/>
    <property type="molecule type" value="Genomic_DNA"/>
</dbReference>
<reference evidence="2" key="1">
    <citation type="submission" date="2021-05" db="EMBL/GenBank/DDBJ databases">
        <authorList>
            <person name="Stam R."/>
        </authorList>
    </citation>
    <scope>NUCLEOTIDE SEQUENCE</scope>
    <source>
        <strain evidence="2">CS162</strain>
    </source>
</reference>
<name>A0A8J2HXN5_9PLEO</name>
<protein>
    <submittedName>
        <fullName evidence="2">Uncharacterized protein</fullName>
    </submittedName>
</protein>
<evidence type="ECO:0000256" key="1">
    <source>
        <dbReference type="SAM" id="MobiDB-lite"/>
    </source>
</evidence>
<proteinExistence type="predicted"/>
<dbReference type="RefSeq" id="XP_043165906.1">
    <property type="nucleotide sequence ID" value="XM_043309971.1"/>
</dbReference>
<comment type="caution">
    <text evidence="2">The sequence shown here is derived from an EMBL/GenBank/DDBJ whole genome shotgun (WGS) entry which is preliminary data.</text>
</comment>
<evidence type="ECO:0000313" key="2">
    <source>
        <dbReference type="EMBL" id="CAG5149429.1"/>
    </source>
</evidence>
<sequence>MASQNIGFSGSTAATINKLSRVIKEVDTSAPASIRDHRRYLYLVERLGNEMRGQVNFWKTLDPRCSSDSSIMADVDKELDIPPHRHQGLTPPQQVGAVYGDFPEMPPSRPFEEWARILDFVQPSQYTATPSSPPRSAARPEHRASAESQEEHAYASPNQEAQRVRMEAGIEGRDAYLGSSQDIAVDYPSSQSREDE</sequence>
<evidence type="ECO:0000313" key="3">
    <source>
        <dbReference type="Proteomes" id="UP000676310"/>
    </source>
</evidence>
<organism evidence="2 3">
    <name type="scientific">Alternaria atra</name>
    <dbReference type="NCBI Taxonomy" id="119953"/>
    <lineage>
        <taxon>Eukaryota</taxon>
        <taxon>Fungi</taxon>
        <taxon>Dikarya</taxon>
        <taxon>Ascomycota</taxon>
        <taxon>Pezizomycotina</taxon>
        <taxon>Dothideomycetes</taxon>
        <taxon>Pleosporomycetidae</taxon>
        <taxon>Pleosporales</taxon>
        <taxon>Pleosporineae</taxon>
        <taxon>Pleosporaceae</taxon>
        <taxon>Alternaria</taxon>
        <taxon>Alternaria sect. Ulocladioides</taxon>
    </lineage>
</organism>
<keyword evidence="3" id="KW-1185">Reference proteome</keyword>
<dbReference type="Proteomes" id="UP000676310">
    <property type="component" value="Unassembled WGS sequence"/>
</dbReference>
<dbReference type="OrthoDB" id="3682802at2759"/>
<dbReference type="AlphaFoldDB" id="A0A8J2HXN5"/>
<feature type="compositionally biased region" description="Low complexity" evidence="1">
    <location>
        <begin position="127"/>
        <end position="137"/>
    </location>
</feature>
<dbReference type="GeneID" id="67013804"/>
<accession>A0A8J2HXN5</accession>